<gene>
    <name evidence="2" type="ORF">ANI02nite_35600</name>
</gene>
<feature type="transmembrane region" description="Helical" evidence="1">
    <location>
        <begin position="69"/>
        <end position="93"/>
    </location>
</feature>
<accession>A0A511XFE1</accession>
<name>A0A511XFE1_9PROT</name>
<dbReference type="RefSeq" id="WP_146882671.1">
    <property type="nucleotide sequence ID" value="NZ_AUBI01000024.1"/>
</dbReference>
<dbReference type="EMBL" id="BJYF01000058">
    <property type="protein sequence ID" value="GEN61676.1"/>
    <property type="molecule type" value="Genomic_DNA"/>
</dbReference>
<evidence type="ECO:0000256" key="1">
    <source>
        <dbReference type="SAM" id="Phobius"/>
    </source>
</evidence>
<comment type="caution">
    <text evidence="2">The sequence shown here is derived from an EMBL/GenBank/DDBJ whole genome shotgun (WGS) entry which is preliminary data.</text>
</comment>
<proteinExistence type="predicted"/>
<dbReference type="AlphaFoldDB" id="A0A511XFE1"/>
<keyword evidence="1" id="KW-0472">Membrane</keyword>
<evidence type="ECO:0000313" key="2">
    <source>
        <dbReference type="EMBL" id="GEN61676.1"/>
    </source>
</evidence>
<keyword evidence="1" id="KW-1133">Transmembrane helix</keyword>
<dbReference type="Proteomes" id="UP000321635">
    <property type="component" value="Unassembled WGS sequence"/>
</dbReference>
<keyword evidence="1" id="KW-0812">Transmembrane</keyword>
<organism evidence="2 3">
    <name type="scientific">Acetobacter nitrogenifigens DSM 23921 = NBRC 105050</name>
    <dbReference type="NCBI Taxonomy" id="1120919"/>
    <lineage>
        <taxon>Bacteria</taxon>
        <taxon>Pseudomonadati</taxon>
        <taxon>Pseudomonadota</taxon>
        <taxon>Alphaproteobacteria</taxon>
        <taxon>Acetobacterales</taxon>
        <taxon>Acetobacteraceae</taxon>
        <taxon>Acetobacter</taxon>
    </lineage>
</organism>
<keyword evidence="3" id="KW-1185">Reference proteome</keyword>
<evidence type="ECO:0000313" key="3">
    <source>
        <dbReference type="Proteomes" id="UP000321635"/>
    </source>
</evidence>
<protein>
    <submittedName>
        <fullName evidence="2">Uncharacterized protein</fullName>
    </submittedName>
</protein>
<reference evidence="2 3" key="1">
    <citation type="submission" date="2019-07" db="EMBL/GenBank/DDBJ databases">
        <title>Whole genome shotgun sequence of Acetobacter nitrogenifigens NBRC 105050.</title>
        <authorList>
            <person name="Hosoyama A."/>
            <person name="Uohara A."/>
            <person name="Ohji S."/>
            <person name="Ichikawa N."/>
        </authorList>
    </citation>
    <scope>NUCLEOTIDE SEQUENCE [LARGE SCALE GENOMIC DNA]</scope>
    <source>
        <strain evidence="2 3">NBRC 105050</strain>
    </source>
</reference>
<sequence length="112" mass="11948">MSQPAPPPPPSITGPLHELGAACQAWLPTTMPHVVKGQPLPTPVLEPESTVQAVNVCSAVLHPHATDTLFLWLGILGLVGAAAIFALSGLIIARAGERLWRLIRHRRASLQF</sequence>